<feature type="non-terminal residue" evidence="1">
    <location>
        <position position="1"/>
    </location>
</feature>
<sequence length="183" mass="20202">VRESNNFNPHITRRLYQLSFLVLAVLLIASSCSTAEGEAFGRIEVRSARVTTDSESQPPAGHAWVIFGNDTVVAEVAATAEERSQGLMYRDEVPDGTGMLFVFTDSQVRSFWMANTYVALDIAYMDPSYVIVDIIAMEPLVTDSYPSAAPAMFGLEVRQGWFQEHSIRIGDKAEIAFGVRAGR</sequence>
<dbReference type="InterPro" id="IPR003795">
    <property type="entry name" value="DUF192"/>
</dbReference>
<name>A0A381R4T3_9ZZZZ</name>
<dbReference type="Gene3D" id="2.60.120.1140">
    <property type="entry name" value="Protein of unknown function DUF192"/>
    <property type="match status" value="1"/>
</dbReference>
<dbReference type="PANTHER" id="PTHR37953">
    <property type="entry name" value="UPF0127 PROTEIN MJ1496"/>
    <property type="match status" value="1"/>
</dbReference>
<dbReference type="InterPro" id="IPR038695">
    <property type="entry name" value="Saro_0823-like_sf"/>
</dbReference>
<organism evidence="1">
    <name type="scientific">marine metagenome</name>
    <dbReference type="NCBI Taxonomy" id="408172"/>
    <lineage>
        <taxon>unclassified sequences</taxon>
        <taxon>metagenomes</taxon>
        <taxon>ecological metagenomes</taxon>
    </lineage>
</organism>
<dbReference type="EMBL" id="UINC01001695">
    <property type="protein sequence ID" value="SUZ86722.1"/>
    <property type="molecule type" value="Genomic_DNA"/>
</dbReference>
<evidence type="ECO:0000313" key="1">
    <source>
        <dbReference type="EMBL" id="SUZ86722.1"/>
    </source>
</evidence>
<dbReference type="AlphaFoldDB" id="A0A381R4T3"/>
<proteinExistence type="predicted"/>
<evidence type="ECO:0008006" key="2">
    <source>
        <dbReference type="Google" id="ProtNLM"/>
    </source>
</evidence>
<dbReference type="PANTHER" id="PTHR37953:SF1">
    <property type="entry name" value="UPF0127 PROTEIN MJ1496"/>
    <property type="match status" value="1"/>
</dbReference>
<reference evidence="1" key="1">
    <citation type="submission" date="2018-05" db="EMBL/GenBank/DDBJ databases">
        <authorList>
            <person name="Lanie J.A."/>
            <person name="Ng W.-L."/>
            <person name="Kazmierczak K.M."/>
            <person name="Andrzejewski T.M."/>
            <person name="Davidsen T.M."/>
            <person name="Wayne K.J."/>
            <person name="Tettelin H."/>
            <person name="Glass J.I."/>
            <person name="Rusch D."/>
            <person name="Podicherti R."/>
            <person name="Tsui H.-C.T."/>
            <person name="Winkler M.E."/>
        </authorList>
    </citation>
    <scope>NUCLEOTIDE SEQUENCE</scope>
</reference>
<accession>A0A381R4T3</accession>
<dbReference type="Pfam" id="PF02643">
    <property type="entry name" value="DUF192"/>
    <property type="match status" value="1"/>
</dbReference>
<protein>
    <recommendedName>
        <fullName evidence="2">DUF192 domain-containing protein</fullName>
    </recommendedName>
</protein>
<gene>
    <name evidence="1" type="ORF">METZ01_LOCUS39576</name>
</gene>